<evidence type="ECO:0000259" key="17">
    <source>
        <dbReference type="PROSITE" id="PS51910"/>
    </source>
</evidence>
<dbReference type="InterPro" id="IPR001579">
    <property type="entry name" value="Glyco_hydro_18_chit_AS"/>
</dbReference>
<keyword evidence="7 13" id="KW-0378">Hydrolase</keyword>
<dbReference type="Proteomes" id="UP000756346">
    <property type="component" value="Unassembled WGS sequence"/>
</dbReference>
<evidence type="ECO:0000259" key="16">
    <source>
        <dbReference type="PROSITE" id="PS51782"/>
    </source>
</evidence>
<dbReference type="InterPro" id="IPR036779">
    <property type="entry name" value="LysM_dom_sf"/>
</dbReference>
<dbReference type="PANTHER" id="PTHR47700">
    <property type="entry name" value="V CHITINASE, PUTATIVE (AFU_ORTHOLOGUE AFUA_6G13720)-RELATED"/>
    <property type="match status" value="1"/>
</dbReference>
<dbReference type="PROSITE" id="PS51910">
    <property type="entry name" value="GH18_2"/>
    <property type="match status" value="1"/>
</dbReference>
<dbReference type="SMART" id="SM00636">
    <property type="entry name" value="Glyco_18"/>
    <property type="match status" value="1"/>
</dbReference>
<evidence type="ECO:0000256" key="12">
    <source>
        <dbReference type="ARBA" id="ARBA00023326"/>
    </source>
</evidence>
<dbReference type="GO" id="GO:0006032">
    <property type="term" value="P:chitin catabolic process"/>
    <property type="evidence" value="ECO:0007669"/>
    <property type="project" value="UniProtKB-KW"/>
</dbReference>
<dbReference type="Pfam" id="PF01476">
    <property type="entry name" value="LysM"/>
    <property type="match status" value="1"/>
</dbReference>
<dbReference type="InterPro" id="IPR018392">
    <property type="entry name" value="LysM"/>
</dbReference>
<evidence type="ECO:0000256" key="14">
    <source>
        <dbReference type="SAM" id="Phobius"/>
    </source>
</evidence>
<comment type="subcellular location">
    <subcellularLocation>
        <location evidence="2">Secreted</location>
    </subcellularLocation>
</comment>
<dbReference type="SMART" id="SM00257">
    <property type="entry name" value="LysM"/>
    <property type="match status" value="2"/>
</dbReference>
<protein>
    <recommendedName>
        <fullName evidence="4">chitinase</fullName>
        <ecNumber evidence="4">3.2.1.14</ecNumber>
    </recommendedName>
</protein>
<evidence type="ECO:0000256" key="15">
    <source>
        <dbReference type="SAM" id="SignalP"/>
    </source>
</evidence>
<comment type="similarity">
    <text evidence="3">Belongs to the glycosyl hydrolase 18 family. Chitinase class V subfamily.</text>
</comment>
<dbReference type="Gene3D" id="3.10.50.10">
    <property type="match status" value="1"/>
</dbReference>
<keyword evidence="14" id="KW-0472">Membrane</keyword>
<organism evidence="18 19">
    <name type="scientific">Microdochium trichocladiopsis</name>
    <dbReference type="NCBI Taxonomy" id="1682393"/>
    <lineage>
        <taxon>Eukaryota</taxon>
        <taxon>Fungi</taxon>
        <taxon>Dikarya</taxon>
        <taxon>Ascomycota</taxon>
        <taxon>Pezizomycotina</taxon>
        <taxon>Sordariomycetes</taxon>
        <taxon>Xylariomycetidae</taxon>
        <taxon>Xylariales</taxon>
        <taxon>Microdochiaceae</taxon>
        <taxon>Microdochium</taxon>
    </lineage>
</organism>
<dbReference type="OrthoDB" id="73875at2759"/>
<feature type="transmembrane region" description="Helical" evidence="14">
    <location>
        <begin position="1279"/>
        <end position="1300"/>
    </location>
</feature>
<dbReference type="InterPro" id="IPR029070">
    <property type="entry name" value="Chitinase_insertion_sf"/>
</dbReference>
<evidence type="ECO:0000256" key="8">
    <source>
        <dbReference type="ARBA" id="ARBA00023024"/>
    </source>
</evidence>
<gene>
    <name evidence="18" type="ORF">B0I36DRAFT_376564</name>
</gene>
<accession>A0A9P8Y0P1</accession>
<evidence type="ECO:0000256" key="2">
    <source>
        <dbReference type="ARBA" id="ARBA00004613"/>
    </source>
</evidence>
<dbReference type="GO" id="GO:0008843">
    <property type="term" value="F:endochitinase activity"/>
    <property type="evidence" value="ECO:0007669"/>
    <property type="project" value="UniProtKB-EC"/>
</dbReference>
<keyword evidence="15" id="KW-0732">Signal</keyword>
<dbReference type="Gene3D" id="3.20.20.80">
    <property type="entry name" value="Glycosidases"/>
    <property type="match status" value="1"/>
</dbReference>
<dbReference type="PANTHER" id="PTHR47700:SF2">
    <property type="entry name" value="CHITINASE"/>
    <property type="match status" value="1"/>
</dbReference>
<dbReference type="InterPro" id="IPR036861">
    <property type="entry name" value="Endochitinase-like_sf"/>
</dbReference>
<keyword evidence="12" id="KW-0624">Polysaccharide degradation</keyword>
<evidence type="ECO:0000256" key="13">
    <source>
        <dbReference type="RuleBase" id="RU000489"/>
    </source>
</evidence>
<dbReference type="GO" id="GO:0008061">
    <property type="term" value="F:chitin binding"/>
    <property type="evidence" value="ECO:0007669"/>
    <property type="project" value="UniProtKB-KW"/>
</dbReference>
<feature type="domain" description="GH18" evidence="17">
    <location>
        <begin position="550"/>
        <end position="913"/>
    </location>
</feature>
<feature type="domain" description="LysM" evidence="16">
    <location>
        <begin position="340"/>
        <end position="385"/>
    </location>
</feature>
<dbReference type="InterPro" id="IPR011583">
    <property type="entry name" value="Chitinase_II/V-like_cat"/>
</dbReference>
<dbReference type="RefSeq" id="XP_046008230.1">
    <property type="nucleotide sequence ID" value="XM_046160470.1"/>
</dbReference>
<dbReference type="Pfam" id="PF00704">
    <property type="entry name" value="Glyco_hydro_18"/>
    <property type="match status" value="1"/>
</dbReference>
<dbReference type="InterPro" id="IPR053214">
    <property type="entry name" value="LysM12-like"/>
</dbReference>
<dbReference type="InterPro" id="IPR017853">
    <property type="entry name" value="GH"/>
</dbReference>
<dbReference type="InterPro" id="IPR001223">
    <property type="entry name" value="Glyco_hydro18_cat"/>
</dbReference>
<keyword evidence="10" id="KW-0119">Carbohydrate metabolism</keyword>
<feature type="signal peptide" evidence="15">
    <location>
        <begin position="1"/>
        <end position="20"/>
    </location>
</feature>
<dbReference type="SUPFAM" id="SSF54556">
    <property type="entry name" value="Chitinase insertion domain"/>
    <property type="match status" value="1"/>
</dbReference>
<dbReference type="GO" id="GO:0000272">
    <property type="term" value="P:polysaccharide catabolic process"/>
    <property type="evidence" value="ECO:0007669"/>
    <property type="project" value="UniProtKB-KW"/>
</dbReference>
<dbReference type="PROSITE" id="PS01095">
    <property type="entry name" value="GH18_1"/>
    <property type="match status" value="1"/>
</dbReference>
<keyword evidence="11 13" id="KW-0326">Glycosidase</keyword>
<evidence type="ECO:0000256" key="10">
    <source>
        <dbReference type="ARBA" id="ARBA00023277"/>
    </source>
</evidence>
<dbReference type="GeneID" id="70190016"/>
<evidence type="ECO:0000256" key="1">
    <source>
        <dbReference type="ARBA" id="ARBA00000822"/>
    </source>
</evidence>
<keyword evidence="5" id="KW-0964">Secreted</keyword>
<dbReference type="PROSITE" id="PS51782">
    <property type="entry name" value="LYSM"/>
    <property type="match status" value="1"/>
</dbReference>
<feature type="transmembrane region" description="Helical" evidence="14">
    <location>
        <begin position="1255"/>
        <end position="1273"/>
    </location>
</feature>
<dbReference type="CDD" id="cd02878">
    <property type="entry name" value="GH18_zymocin_alpha"/>
    <property type="match status" value="1"/>
</dbReference>
<evidence type="ECO:0000256" key="4">
    <source>
        <dbReference type="ARBA" id="ARBA00012729"/>
    </source>
</evidence>
<evidence type="ECO:0000256" key="7">
    <source>
        <dbReference type="ARBA" id="ARBA00022801"/>
    </source>
</evidence>
<reference evidence="18" key="1">
    <citation type="journal article" date="2021" name="Nat. Commun.">
        <title>Genetic determinants of endophytism in the Arabidopsis root mycobiome.</title>
        <authorList>
            <person name="Mesny F."/>
            <person name="Miyauchi S."/>
            <person name="Thiergart T."/>
            <person name="Pickel B."/>
            <person name="Atanasova L."/>
            <person name="Karlsson M."/>
            <person name="Huettel B."/>
            <person name="Barry K.W."/>
            <person name="Haridas S."/>
            <person name="Chen C."/>
            <person name="Bauer D."/>
            <person name="Andreopoulos W."/>
            <person name="Pangilinan J."/>
            <person name="LaButti K."/>
            <person name="Riley R."/>
            <person name="Lipzen A."/>
            <person name="Clum A."/>
            <person name="Drula E."/>
            <person name="Henrissat B."/>
            <person name="Kohler A."/>
            <person name="Grigoriev I.V."/>
            <person name="Martin F.M."/>
            <person name="Hacquard S."/>
        </authorList>
    </citation>
    <scope>NUCLEOTIDE SEQUENCE</scope>
    <source>
        <strain evidence="18">MPI-CAGE-CH-0230</strain>
    </source>
</reference>
<evidence type="ECO:0000256" key="3">
    <source>
        <dbReference type="ARBA" id="ARBA00008682"/>
    </source>
</evidence>
<dbReference type="SUPFAM" id="SSF54106">
    <property type="entry name" value="LysM domain"/>
    <property type="match status" value="1"/>
</dbReference>
<keyword evidence="19" id="KW-1185">Reference proteome</keyword>
<sequence length="1371" mass="149360">MHRKLGLAAALWSALPSTQAQELSSIDVFNQPADPNTFYSDQHACPRACGDLPADEWDVFSSFQRLRVCDEPMIFQLGLYAGINSEDEATPLKVRVCTTGDETSQVNALFEPIITPPEVLEAAAANILAALAEPEIDDTVGNLQERQTQQEGTAQCVVGDPAQTSLHLSRTGEGSAQGAQAILDSLAKYFGNTKSCERVALFGYHKGTVAGLYAGNGLNKATSVGAIIKAVSGAGEVPQHVSAEVCGTGRNANHVLGLVVDGTGDLAAVQKTVRDWNEAKCLSQDDTSAATSGNGVDIEIAELPIPKVITGDLASNSTGIANGTALAGSFSAGIKRADCRIERVISGDSCGSLAARCGISSNDFTKYNSAKDLCSTLKPGQPVCCSSGSLPDLKPKPQSDGTCYTHYVIENDNCSNLGAMYTLTNDDIEGFNKGVNGTWGWTGCKNLKFGMNMCLSKGKPPMPAPVSNAVCGPTKPDTEKPSSGQNLADLNPCPLNVCCNIWGQCGISNDFCLEKRGESGNPGTSPEGTNGCVSSCGSEIKKDGTSPASFGRIGYFESWNWNRNCLNMRAARANTDGTYTHIHWAFSDIDQSNWTVKKNDTNGQWTEFKNLRGVKKIISFGGWAFSNEAPTYDILRQAMNPSNRETFANNVVKFLKDEGLDGVDFDWEYPGAPDTDFPGLPSDGPNYLKFLQLIKGKLGGKSLSIAAPASYWYLKQFPIKEMAKFLDYIVYMTYDLHGQWDAGNKWSSDGCPDGNCLRSHINMTETTQVLAMITKAGVSPSKIFVGESSYGRSFRMAKAGCDGPMCKYTGDRLNSEAAPGRCTNTSGYISNAEIENIRQTYGDVKSWHDARSNSDLMVYDKVEWVAYMSDTTKNTRREHWKGFGFAGTIDWAVDLQKFTGDTLEPLNDENEAGVKPLEKCSDVGKYNKLEDIEKNVGSIPLHCRSAHMLNAMQKILSDSLSGYDKLLAGGYDESFKTYADVVVDGSKTAVEDFMYENGKDYFTCKVTETIDSCDHCNTYDPGDNYCRYCEDYDCGWSSICDQPEVLCGDHENRYRDIDMPCLPDYSMRAGGKPSTRYWPQTTQWKLRSDKENEFYGALYKSVGIDKENIRWTDVHHWECTPADSKEICRKRNWDINFPVPSGYDREDVLDPKDVVEGARKNLTEIGPSMTNVLDKVKAKTFRGNLDDIVDAMVVPIVMVEDAVAQMGKVKELADKIDAQKREMIIMAFLSAIFFFVPVMGAVVGAFTSLANVARIMALIGSLGGAGMDIYDIVKSDGNDFLAIFGLVLAPFDIISVAKITKAANIRRGMKADDIKALGDVPKARMDTIERIRGNGACKAKGARDLTFDDLSMSGLDGREYGFVLSPVPFKG</sequence>
<keyword evidence="6" id="KW-0147">Chitin-binding</keyword>
<keyword evidence="14" id="KW-0812">Transmembrane</keyword>
<evidence type="ECO:0000256" key="6">
    <source>
        <dbReference type="ARBA" id="ARBA00022669"/>
    </source>
</evidence>
<keyword evidence="14" id="KW-1133">Transmembrane helix</keyword>
<dbReference type="SUPFAM" id="SSF51445">
    <property type="entry name" value="(Trans)glycosidases"/>
    <property type="match status" value="1"/>
</dbReference>
<keyword evidence="8" id="KW-0146">Chitin degradation</keyword>
<evidence type="ECO:0000313" key="19">
    <source>
        <dbReference type="Proteomes" id="UP000756346"/>
    </source>
</evidence>
<name>A0A9P8Y0P1_9PEZI</name>
<evidence type="ECO:0000256" key="5">
    <source>
        <dbReference type="ARBA" id="ARBA00022525"/>
    </source>
</evidence>
<comment type="caution">
    <text evidence="18">The sequence shown here is derived from an EMBL/GenBank/DDBJ whole genome shotgun (WGS) entry which is preliminary data.</text>
</comment>
<comment type="catalytic activity">
    <reaction evidence="1">
        <text>Random endo-hydrolysis of N-acetyl-beta-D-glucosaminide (1-&gt;4)-beta-linkages in chitin and chitodextrins.</text>
        <dbReference type="EC" id="3.2.1.14"/>
    </reaction>
</comment>
<dbReference type="EMBL" id="JAGTJQ010000009">
    <property type="protein sequence ID" value="KAH7024682.1"/>
    <property type="molecule type" value="Genomic_DNA"/>
</dbReference>
<dbReference type="SUPFAM" id="SSF57016">
    <property type="entry name" value="Plant lectins/antimicrobial peptides"/>
    <property type="match status" value="1"/>
</dbReference>
<proteinExistence type="inferred from homology"/>
<dbReference type="EC" id="3.2.1.14" evidence="4"/>
<keyword evidence="9" id="KW-0843">Virulence</keyword>
<evidence type="ECO:0000256" key="9">
    <source>
        <dbReference type="ARBA" id="ARBA00023026"/>
    </source>
</evidence>
<evidence type="ECO:0000256" key="11">
    <source>
        <dbReference type="ARBA" id="ARBA00023295"/>
    </source>
</evidence>
<feature type="transmembrane region" description="Helical" evidence="14">
    <location>
        <begin position="1223"/>
        <end position="1243"/>
    </location>
</feature>
<dbReference type="CDD" id="cd00035">
    <property type="entry name" value="ChtBD1"/>
    <property type="match status" value="1"/>
</dbReference>
<dbReference type="Gene3D" id="3.10.350.10">
    <property type="entry name" value="LysM domain"/>
    <property type="match status" value="2"/>
</dbReference>
<dbReference type="GO" id="GO:0005576">
    <property type="term" value="C:extracellular region"/>
    <property type="evidence" value="ECO:0007669"/>
    <property type="project" value="UniProtKB-SubCell"/>
</dbReference>
<evidence type="ECO:0000313" key="18">
    <source>
        <dbReference type="EMBL" id="KAH7024682.1"/>
    </source>
</evidence>
<feature type="chain" id="PRO_5040508275" description="chitinase" evidence="15">
    <location>
        <begin position="21"/>
        <end position="1371"/>
    </location>
</feature>